<sequence length="77" mass="8144">GLNSPFEKVFVVKRRPAGLALSIQGVHGGTDFLILCFGGNGKVAISENQADNVFAVFGDGPDSLYGCFQLWGKDLAL</sequence>
<protein>
    <submittedName>
        <fullName evidence="1">Uncharacterized protein</fullName>
    </submittedName>
</protein>
<dbReference type="AlphaFoldDB" id="X1US71"/>
<reference evidence="1" key="1">
    <citation type="journal article" date="2014" name="Front. Microbiol.">
        <title>High frequency of phylogenetically diverse reductive dehalogenase-homologous genes in deep subseafloor sedimentary metagenomes.</title>
        <authorList>
            <person name="Kawai M."/>
            <person name="Futagami T."/>
            <person name="Toyoda A."/>
            <person name="Takaki Y."/>
            <person name="Nishi S."/>
            <person name="Hori S."/>
            <person name="Arai W."/>
            <person name="Tsubouchi T."/>
            <person name="Morono Y."/>
            <person name="Uchiyama I."/>
            <person name="Ito T."/>
            <person name="Fujiyama A."/>
            <person name="Inagaki F."/>
            <person name="Takami H."/>
        </authorList>
    </citation>
    <scope>NUCLEOTIDE SEQUENCE</scope>
    <source>
        <strain evidence="1">Expedition CK06-06</strain>
    </source>
</reference>
<accession>X1US71</accession>
<organism evidence="1">
    <name type="scientific">marine sediment metagenome</name>
    <dbReference type="NCBI Taxonomy" id="412755"/>
    <lineage>
        <taxon>unclassified sequences</taxon>
        <taxon>metagenomes</taxon>
        <taxon>ecological metagenomes</taxon>
    </lineage>
</organism>
<feature type="non-terminal residue" evidence="1">
    <location>
        <position position="1"/>
    </location>
</feature>
<dbReference type="EMBL" id="BARW01038086">
    <property type="protein sequence ID" value="GAJ20348.1"/>
    <property type="molecule type" value="Genomic_DNA"/>
</dbReference>
<evidence type="ECO:0000313" key="1">
    <source>
        <dbReference type="EMBL" id="GAJ20348.1"/>
    </source>
</evidence>
<proteinExistence type="predicted"/>
<gene>
    <name evidence="1" type="ORF">S12H4_58582</name>
</gene>
<name>X1US71_9ZZZZ</name>
<comment type="caution">
    <text evidence="1">The sequence shown here is derived from an EMBL/GenBank/DDBJ whole genome shotgun (WGS) entry which is preliminary data.</text>
</comment>